<evidence type="ECO:0000256" key="7">
    <source>
        <dbReference type="ARBA" id="ARBA00023015"/>
    </source>
</evidence>
<evidence type="ECO:0000256" key="13">
    <source>
        <dbReference type="SAM" id="MobiDB-lite"/>
    </source>
</evidence>
<keyword evidence="8" id="KW-0238">DNA-binding</keyword>
<dbReference type="GO" id="GO:0030154">
    <property type="term" value="P:cell differentiation"/>
    <property type="evidence" value="ECO:0007669"/>
    <property type="project" value="UniProtKB-ARBA"/>
</dbReference>
<dbReference type="Proteomes" id="UP000515131">
    <property type="component" value="Unplaced"/>
</dbReference>
<dbReference type="AlphaFoldDB" id="A0A6P6H196"/>
<organism evidence="16 17">
    <name type="scientific">Puma concolor</name>
    <name type="common">Mountain lion</name>
    <name type="synonym">Felis concolor</name>
    <dbReference type="NCBI Taxonomy" id="9696"/>
    <lineage>
        <taxon>Eukaryota</taxon>
        <taxon>Metazoa</taxon>
        <taxon>Chordata</taxon>
        <taxon>Craniata</taxon>
        <taxon>Vertebrata</taxon>
        <taxon>Euteleostomi</taxon>
        <taxon>Mammalia</taxon>
        <taxon>Eutheria</taxon>
        <taxon>Laurasiatheria</taxon>
        <taxon>Carnivora</taxon>
        <taxon>Feliformia</taxon>
        <taxon>Felidae</taxon>
        <taxon>Felinae</taxon>
        <taxon>Puma</taxon>
    </lineage>
</organism>
<comment type="similarity">
    <text evidence="2">Belongs to the krueppel C2H2-type zinc-finger protein family.</text>
</comment>
<feature type="domain" description="C2H2-type" evidence="14">
    <location>
        <begin position="280"/>
        <end position="307"/>
    </location>
</feature>
<dbReference type="PROSITE" id="PS50805">
    <property type="entry name" value="KRAB"/>
    <property type="match status" value="1"/>
</dbReference>
<feature type="domain" description="C2H2-type" evidence="14">
    <location>
        <begin position="252"/>
        <end position="279"/>
    </location>
</feature>
<dbReference type="InterPro" id="IPR036051">
    <property type="entry name" value="KRAB_dom_sf"/>
</dbReference>
<dbReference type="SUPFAM" id="SSF109640">
    <property type="entry name" value="KRAB domain (Kruppel-associated box)"/>
    <property type="match status" value="1"/>
</dbReference>
<dbReference type="PANTHER" id="PTHR14196">
    <property type="entry name" value="ODD-SKIPPED - RELATED"/>
    <property type="match status" value="1"/>
</dbReference>
<dbReference type="FunFam" id="3.30.160.60:FF:000609">
    <property type="entry name" value="zinc finger protein 621"/>
    <property type="match status" value="1"/>
</dbReference>
<dbReference type="PANTHER" id="PTHR14196:SF12">
    <property type="entry name" value="ZINC FINGER PROTEIN 208-LIKE"/>
    <property type="match status" value="1"/>
</dbReference>
<dbReference type="PROSITE" id="PS00028">
    <property type="entry name" value="ZINC_FINGER_C2H2_1"/>
    <property type="match status" value="9"/>
</dbReference>
<evidence type="ECO:0000256" key="1">
    <source>
        <dbReference type="ARBA" id="ARBA00004123"/>
    </source>
</evidence>
<feature type="domain" description="C2H2-type" evidence="14">
    <location>
        <begin position="196"/>
        <end position="223"/>
    </location>
</feature>
<dbReference type="InterPro" id="IPR013087">
    <property type="entry name" value="Znf_C2H2_type"/>
</dbReference>
<evidence type="ECO:0000259" key="14">
    <source>
        <dbReference type="PROSITE" id="PS50157"/>
    </source>
</evidence>
<feature type="region of interest" description="Disordered" evidence="13">
    <location>
        <begin position="77"/>
        <end position="109"/>
    </location>
</feature>
<keyword evidence="4" id="KW-0677">Repeat</keyword>
<evidence type="ECO:0000256" key="2">
    <source>
        <dbReference type="ARBA" id="ARBA00006991"/>
    </source>
</evidence>
<dbReference type="GO" id="GO:0000981">
    <property type="term" value="F:DNA-binding transcription factor activity, RNA polymerase II-specific"/>
    <property type="evidence" value="ECO:0007669"/>
    <property type="project" value="TreeGrafter"/>
</dbReference>
<evidence type="ECO:0000256" key="12">
    <source>
        <dbReference type="PROSITE-ProRule" id="PRU00042"/>
    </source>
</evidence>
<dbReference type="Gene3D" id="6.10.140.140">
    <property type="match status" value="1"/>
</dbReference>
<evidence type="ECO:0000313" key="16">
    <source>
        <dbReference type="Proteomes" id="UP000515131"/>
    </source>
</evidence>
<dbReference type="KEGG" id="pcoo:112850062"/>
<feature type="domain" description="KRAB" evidence="15">
    <location>
        <begin position="11"/>
        <end position="83"/>
    </location>
</feature>
<dbReference type="Pfam" id="PF00096">
    <property type="entry name" value="zf-C2H2"/>
    <property type="match status" value="5"/>
</dbReference>
<sequence length="640" mass="70595">MLQTLWSQEPVTFEDVAVYFTQNQWTSLDPMQRALYREVMLENYANMTSLGAFPFPKPELILQLERGEAPWGLDPWTPMGGEAPGDVRTGGKNKTAKEEQTPRPDVSGASAAQRLAVEGLLPDGPQQPHLKASLEEPPLCDLGADTGSHGGGFTDRLVQGYRPSTREREEPASTPQGSAGVRVLTKPGLRRGPAVYACGERGRCFGLPSDLQRHQSVHTDDRPFGCKECGKAFRYSSKLARHQKSHTGERPYSCQECGQAFGQNSHLRQHRKLHGGDKPYACQDCGKTFSYNSKLRRHRRVHTGEKPFQCEACGKAFRCSYDRLVHERIHTGEKPYECQACGKSFSSASVLGQHQRTHTGEKPYACEECGKAFGRSSAFLQHRRLHTGEKLFKCTECWKTFSCSSRFAVHRRVHTGERPYGCQECGKAFSQKVTLVQHRRLHTGERPYECAACGKAFKWSASFVQHRKLHARRGAVPGRGGNETSRPPLDLCNAATCSERAPLCKRGAGASRTRAPHGRKRPDFLEGEEGSRGAFGSSPVPGDPALPQCGRGGTQGADSLIRGPSALGGLDWPALTWKCLAEEAPYLRPGPRRGLLRPREHLPRPVPCCAWVLASSASRGTDPVSAHCHPAARLSIFFLH</sequence>
<comment type="subcellular location">
    <subcellularLocation>
        <location evidence="1">Nucleus</location>
    </subcellularLocation>
</comment>
<dbReference type="FunFam" id="3.30.160.60:FF:001480">
    <property type="entry name" value="Si:cabz01071911.3"/>
    <property type="match status" value="1"/>
</dbReference>
<dbReference type="FunFam" id="3.30.160.60:FF:000352">
    <property type="entry name" value="zinc finger protein 3 homolog"/>
    <property type="match status" value="1"/>
</dbReference>
<accession>A0A6P6H196</accession>
<dbReference type="FunFam" id="3.30.160.60:FF:000522">
    <property type="entry name" value="zinc finger protein 285"/>
    <property type="match status" value="1"/>
</dbReference>
<dbReference type="FunFam" id="3.30.160.60:FF:000200">
    <property type="entry name" value="zinc finger protein 510 isoform X2"/>
    <property type="match status" value="1"/>
</dbReference>
<dbReference type="FunFam" id="3.30.160.60:FF:001158">
    <property type="entry name" value="zinc finger protein 22"/>
    <property type="match status" value="1"/>
</dbReference>
<evidence type="ECO:0000256" key="3">
    <source>
        <dbReference type="ARBA" id="ARBA00022723"/>
    </source>
</evidence>
<dbReference type="RefSeq" id="XP_025769442.1">
    <property type="nucleotide sequence ID" value="XM_025913657.1"/>
</dbReference>
<feature type="domain" description="C2H2-type" evidence="14">
    <location>
        <begin position="308"/>
        <end position="335"/>
    </location>
</feature>
<dbReference type="FunFam" id="3.30.160.60:FF:000710">
    <property type="entry name" value="Zinc finger protein 768"/>
    <property type="match status" value="1"/>
</dbReference>
<dbReference type="SUPFAM" id="SSF57667">
    <property type="entry name" value="beta-beta-alpha zinc fingers"/>
    <property type="match status" value="5"/>
</dbReference>
<dbReference type="GO" id="GO:0005634">
    <property type="term" value="C:nucleus"/>
    <property type="evidence" value="ECO:0007669"/>
    <property type="project" value="UniProtKB-SubCell"/>
</dbReference>
<dbReference type="Pfam" id="PF13912">
    <property type="entry name" value="zf-C2H2_6"/>
    <property type="match status" value="1"/>
</dbReference>
<evidence type="ECO:0000256" key="9">
    <source>
        <dbReference type="ARBA" id="ARBA00023163"/>
    </source>
</evidence>
<dbReference type="SMART" id="SM00349">
    <property type="entry name" value="KRAB"/>
    <property type="match status" value="1"/>
</dbReference>
<dbReference type="SMART" id="SM00355">
    <property type="entry name" value="ZnF_C2H2"/>
    <property type="match status" value="10"/>
</dbReference>
<feature type="domain" description="C2H2-type" evidence="14">
    <location>
        <begin position="448"/>
        <end position="475"/>
    </location>
</feature>
<evidence type="ECO:0000256" key="4">
    <source>
        <dbReference type="ARBA" id="ARBA00022737"/>
    </source>
</evidence>
<dbReference type="FunFam" id="3.30.160.60:FF:000016">
    <property type="entry name" value="zinc finger protein 37 homolog"/>
    <property type="match status" value="1"/>
</dbReference>
<evidence type="ECO:0000256" key="5">
    <source>
        <dbReference type="ARBA" id="ARBA00022771"/>
    </source>
</evidence>
<dbReference type="PROSITE" id="PS50157">
    <property type="entry name" value="ZINC_FINGER_C2H2_2"/>
    <property type="match status" value="10"/>
</dbReference>
<keyword evidence="6" id="KW-0862">Zinc</keyword>
<evidence type="ECO:0000259" key="15">
    <source>
        <dbReference type="PROSITE" id="PS50805"/>
    </source>
</evidence>
<feature type="region of interest" description="Disordered" evidence="13">
    <location>
        <begin position="508"/>
        <end position="562"/>
    </location>
</feature>
<evidence type="ECO:0000256" key="8">
    <source>
        <dbReference type="ARBA" id="ARBA00023125"/>
    </source>
</evidence>
<evidence type="ECO:0000256" key="11">
    <source>
        <dbReference type="ARBA" id="ARBA00068221"/>
    </source>
</evidence>
<protein>
    <recommendedName>
        <fullName evidence="11">Zinc finger protein 37</fullName>
    </recommendedName>
</protein>
<dbReference type="Pfam" id="PF01352">
    <property type="entry name" value="KRAB"/>
    <property type="match status" value="1"/>
</dbReference>
<evidence type="ECO:0000256" key="10">
    <source>
        <dbReference type="ARBA" id="ARBA00023242"/>
    </source>
</evidence>
<keyword evidence="7" id="KW-0805">Transcription regulation</keyword>
<dbReference type="InterPro" id="IPR001909">
    <property type="entry name" value="KRAB"/>
</dbReference>
<proteinExistence type="inferred from homology"/>
<keyword evidence="9" id="KW-0804">Transcription</keyword>
<feature type="domain" description="C2H2-type" evidence="14">
    <location>
        <begin position="336"/>
        <end position="363"/>
    </location>
</feature>
<feature type="domain" description="C2H2-type" evidence="14">
    <location>
        <begin position="364"/>
        <end position="391"/>
    </location>
</feature>
<keyword evidence="10" id="KW-0539">Nucleus</keyword>
<dbReference type="FunFam" id="3.30.160.60:FF:002254">
    <property type="entry name" value="Zinc finger protein 540"/>
    <property type="match status" value="1"/>
</dbReference>
<dbReference type="InterPro" id="IPR050717">
    <property type="entry name" value="C2H2-ZF_Transcription_Reg"/>
</dbReference>
<dbReference type="InterPro" id="IPR036236">
    <property type="entry name" value="Znf_C2H2_sf"/>
</dbReference>
<keyword evidence="3" id="KW-0479">Metal-binding</keyword>
<gene>
    <name evidence="17" type="primary">LOC112850062</name>
</gene>
<evidence type="ECO:0000313" key="17">
    <source>
        <dbReference type="RefSeq" id="XP_025769442.1"/>
    </source>
</evidence>
<keyword evidence="5 12" id="KW-0863">Zinc-finger</keyword>
<feature type="domain" description="C2H2-type" evidence="14">
    <location>
        <begin position="224"/>
        <end position="251"/>
    </location>
</feature>
<feature type="domain" description="C2H2-type" evidence="14">
    <location>
        <begin position="392"/>
        <end position="419"/>
    </location>
</feature>
<dbReference type="GO" id="GO:0000977">
    <property type="term" value="F:RNA polymerase II transcription regulatory region sequence-specific DNA binding"/>
    <property type="evidence" value="ECO:0007669"/>
    <property type="project" value="TreeGrafter"/>
</dbReference>
<dbReference type="Gene3D" id="3.30.160.60">
    <property type="entry name" value="Classic Zinc Finger"/>
    <property type="match status" value="10"/>
</dbReference>
<name>A0A6P6H196_PUMCO</name>
<evidence type="ECO:0000256" key="6">
    <source>
        <dbReference type="ARBA" id="ARBA00022833"/>
    </source>
</evidence>
<dbReference type="GeneID" id="112850062"/>
<feature type="domain" description="C2H2-type" evidence="14">
    <location>
        <begin position="420"/>
        <end position="447"/>
    </location>
</feature>
<keyword evidence="16" id="KW-1185">Reference proteome</keyword>
<reference evidence="17" key="1">
    <citation type="submission" date="2025-08" db="UniProtKB">
        <authorList>
            <consortium name="RefSeq"/>
        </authorList>
    </citation>
    <scope>IDENTIFICATION</scope>
    <source>
        <tissue evidence="17">Blood</tissue>
    </source>
</reference>
<dbReference type="CDD" id="cd07765">
    <property type="entry name" value="KRAB_A-box"/>
    <property type="match status" value="1"/>
</dbReference>
<dbReference type="GO" id="GO:0008270">
    <property type="term" value="F:zinc ion binding"/>
    <property type="evidence" value="ECO:0007669"/>
    <property type="project" value="UniProtKB-KW"/>
</dbReference>